<evidence type="ECO:0000256" key="2">
    <source>
        <dbReference type="SAM" id="MobiDB-lite"/>
    </source>
</evidence>
<proteinExistence type="predicted"/>
<dbReference type="EMBL" id="VRMN01000001">
    <property type="protein sequence ID" value="KAA8498822.1"/>
    <property type="molecule type" value="Genomic_DNA"/>
</dbReference>
<dbReference type="AlphaFoldDB" id="A0A5J4Z6Y5"/>
<feature type="coiled-coil region" evidence="1">
    <location>
        <begin position="868"/>
        <end position="989"/>
    </location>
</feature>
<gene>
    <name evidence="3" type="ORF">FVE85_6407</name>
</gene>
<accession>A0A5J4Z6Y5</accession>
<feature type="coiled-coil region" evidence="1">
    <location>
        <begin position="385"/>
        <end position="461"/>
    </location>
</feature>
<keyword evidence="4" id="KW-1185">Reference proteome</keyword>
<reference evidence="4" key="1">
    <citation type="journal article" date="2019" name="Nat. Commun.">
        <title>Expansion of phycobilisome linker gene families in mesophilic red algae.</title>
        <authorList>
            <person name="Lee J."/>
            <person name="Kim D."/>
            <person name="Bhattacharya D."/>
            <person name="Yoon H.S."/>
        </authorList>
    </citation>
    <scope>NUCLEOTIDE SEQUENCE [LARGE SCALE GENOMIC DNA]</scope>
    <source>
        <strain evidence="4">CCMP 1328</strain>
    </source>
</reference>
<dbReference type="Proteomes" id="UP000324585">
    <property type="component" value="Unassembled WGS sequence"/>
</dbReference>
<feature type="region of interest" description="Disordered" evidence="2">
    <location>
        <begin position="362"/>
        <end position="382"/>
    </location>
</feature>
<sequence length="1063" mass="119373">MDKVVHCDTRWPGAKSMAIDANENMDDNRPRALAQEPAFGDFRHAQSTAKLVVTNNSRNGQERSALSEDCKPSRHVHPLKIDALVEHSNSDLLWFVGRFRTQIMLVFSLLSLVAEDDFDSDHANSEPAWGTSEWQKLAGQMDQIICALRELESVDGKARALERELDIERLAHQEEIVQLHAKIAELTGALEAAKNNPSTATWLVDDGVSTSESVASAFEDESLENEILMLRRCVEKRRQIFWQGDDNLDDVMHQTQQRIMAARSTQCLVHAKTCSEQCVNAAVHDNFLTQSALAAAGVQENMAEDGISLYSDESSASSNSSRSAKHMVALLQSQLDDMRNFWRKEMRAHRELQCKMEELMSQDEISTQRSADSTEEGSLMESQLVSRLEAELRENRGDIAKLQETIVVLKLQAQTAEQSLVELEKDMGTLRQSLHASSDEVASLKAKLAALTIRMRAAEEQNVSGELDTEHSDCSSCRIASVLENQGFEKALLDLGSKIGRPQQLLDRSSRLLTEVEQLMQSGGTSVPGHLLECSARLRTEICTIVQKYDEVLGCIASDMEEVNEAAALESSSHHSWNSDAASNSSQAAKCMVSLLQRQFQDMRDAWRNELHRNELLRYKLEQLLIQNEHTALDVPTSTECASPRAEAARKDDEQTELLADRDEVSRLHATVAALTIRVRAAEGHGDNVGTSGDDETGSSCSVESVLQNKAFEDALLALDAKMNQPTQLLEEANQIFNEIDRLVQVGEKCVPEYLLARNAEIRAEIYAIVEMHDDVLRRLASAEANANTDDGLALETGSQHSWNSQESSGSSAAAKCMVGILRRHLEEMRDAWQLEVQRNQELHLRMEAKISELSALDNLCTSQGMEMQMMKAQGQELAAEIDAVKTELRESEQIFSATQDELEGRAEECRLLETQNSELCRELDQIENLYASACCESTDKAKRVEFLSSQLETLERQAEDRQNHLESNERFACELAKKDAELKQAQEAYRLVCQRYEHQQEKLRAAVERGEKYKSLYVDRHAKEGRTIAYFRAKLSEKEELYQKYPYTDQKLEAIRVAVQTT</sequence>
<organism evidence="3 4">
    <name type="scientific">Porphyridium purpureum</name>
    <name type="common">Red alga</name>
    <name type="synonym">Porphyridium cruentum</name>
    <dbReference type="NCBI Taxonomy" id="35688"/>
    <lineage>
        <taxon>Eukaryota</taxon>
        <taxon>Rhodophyta</taxon>
        <taxon>Bangiophyceae</taxon>
        <taxon>Porphyridiales</taxon>
        <taxon>Porphyridiaceae</taxon>
        <taxon>Porphyridium</taxon>
    </lineage>
</organism>
<comment type="caution">
    <text evidence="3">The sequence shown here is derived from an EMBL/GenBank/DDBJ whole genome shotgun (WGS) entry which is preliminary data.</text>
</comment>
<evidence type="ECO:0000313" key="4">
    <source>
        <dbReference type="Proteomes" id="UP000324585"/>
    </source>
</evidence>
<evidence type="ECO:0000256" key="1">
    <source>
        <dbReference type="SAM" id="Coils"/>
    </source>
</evidence>
<name>A0A5J4Z6Y5_PORPP</name>
<evidence type="ECO:0000313" key="3">
    <source>
        <dbReference type="EMBL" id="KAA8498822.1"/>
    </source>
</evidence>
<protein>
    <submittedName>
        <fullName evidence="3">Uncharacterized protein</fullName>
    </submittedName>
</protein>
<keyword evidence="1" id="KW-0175">Coiled coil</keyword>